<dbReference type="InterPro" id="IPR050221">
    <property type="entry name" value="26S_Proteasome_ATPase"/>
</dbReference>
<dbReference type="SMART" id="SM00382">
    <property type="entry name" value="AAA"/>
    <property type="match status" value="1"/>
</dbReference>
<keyword evidence="7" id="KW-1185">Reference proteome</keyword>
<organism evidence="6 7">
    <name type="scientific">Sphingomonas limnosediminicola</name>
    <dbReference type="NCBI Taxonomy" id="940133"/>
    <lineage>
        <taxon>Bacteria</taxon>
        <taxon>Pseudomonadati</taxon>
        <taxon>Pseudomonadota</taxon>
        <taxon>Alphaproteobacteria</taxon>
        <taxon>Sphingomonadales</taxon>
        <taxon>Sphingomonadaceae</taxon>
        <taxon>Sphingomonas</taxon>
    </lineage>
</organism>
<evidence type="ECO:0000256" key="3">
    <source>
        <dbReference type="ARBA" id="ARBA00022840"/>
    </source>
</evidence>
<gene>
    <name evidence="6" type="ORF">GCM10022276_23250</name>
</gene>
<feature type="region of interest" description="Disordered" evidence="4">
    <location>
        <begin position="80"/>
        <end position="101"/>
    </location>
</feature>
<accession>A0ABP7LQ04</accession>
<evidence type="ECO:0000256" key="4">
    <source>
        <dbReference type="SAM" id="MobiDB-lite"/>
    </source>
</evidence>
<evidence type="ECO:0000313" key="7">
    <source>
        <dbReference type="Proteomes" id="UP001500827"/>
    </source>
</evidence>
<sequence length="258" mass="28545">MANNKTRKDPYKNFKFRVLFGAAIVGLAGYVTNKAIGMSRRMHLRPAGRSQLFRLDRPQATPSWDQLDLPPAQLSQLRKLAGGARRASRTGERNARRTTGSEDASVTALFAGASGTGKSMASQLIAAGLGVDLYRVDMSRVVSKYIGETEKNLRRVFDAAEGSGAALLLEEADALFGKRSDVRDSHDRYANTVVSYLLQRMEDHDGPVILTTNHKQDIDAAFLRRLRYIVDFPFPGTGGRATNRIVRRRRASKPKPKP</sequence>
<dbReference type="Gene3D" id="3.40.50.300">
    <property type="entry name" value="P-loop containing nucleotide triphosphate hydrolases"/>
    <property type="match status" value="1"/>
</dbReference>
<dbReference type="Proteomes" id="UP001500827">
    <property type="component" value="Unassembled WGS sequence"/>
</dbReference>
<evidence type="ECO:0000313" key="6">
    <source>
        <dbReference type="EMBL" id="GAA3903962.1"/>
    </source>
</evidence>
<dbReference type="Pfam" id="PF00004">
    <property type="entry name" value="AAA"/>
    <property type="match status" value="1"/>
</dbReference>
<dbReference type="RefSeq" id="WP_344699860.1">
    <property type="nucleotide sequence ID" value="NZ_BAABBM010000001.1"/>
</dbReference>
<protein>
    <recommendedName>
        <fullName evidence="5">AAA+ ATPase domain-containing protein</fullName>
    </recommendedName>
</protein>
<comment type="similarity">
    <text evidence="1">Belongs to the AAA ATPase family.</text>
</comment>
<reference evidence="7" key="1">
    <citation type="journal article" date="2019" name="Int. J. Syst. Evol. Microbiol.">
        <title>The Global Catalogue of Microorganisms (GCM) 10K type strain sequencing project: providing services to taxonomists for standard genome sequencing and annotation.</title>
        <authorList>
            <consortium name="The Broad Institute Genomics Platform"/>
            <consortium name="The Broad Institute Genome Sequencing Center for Infectious Disease"/>
            <person name="Wu L."/>
            <person name="Ma J."/>
        </authorList>
    </citation>
    <scope>NUCLEOTIDE SEQUENCE [LARGE SCALE GENOMIC DNA]</scope>
    <source>
        <strain evidence="7">JCM 17543</strain>
    </source>
</reference>
<feature type="domain" description="AAA+ ATPase" evidence="5">
    <location>
        <begin position="104"/>
        <end position="236"/>
    </location>
</feature>
<name>A0ABP7LQ04_9SPHN</name>
<dbReference type="CDD" id="cd19481">
    <property type="entry name" value="RecA-like_protease"/>
    <property type="match status" value="1"/>
</dbReference>
<dbReference type="EMBL" id="BAABBM010000001">
    <property type="protein sequence ID" value="GAA3903962.1"/>
    <property type="molecule type" value="Genomic_DNA"/>
</dbReference>
<dbReference type="InterPro" id="IPR003593">
    <property type="entry name" value="AAA+_ATPase"/>
</dbReference>
<proteinExistence type="inferred from homology"/>
<dbReference type="PANTHER" id="PTHR23073">
    <property type="entry name" value="26S PROTEASOME REGULATORY SUBUNIT"/>
    <property type="match status" value="1"/>
</dbReference>
<dbReference type="InterPro" id="IPR003959">
    <property type="entry name" value="ATPase_AAA_core"/>
</dbReference>
<evidence type="ECO:0000256" key="2">
    <source>
        <dbReference type="ARBA" id="ARBA00022741"/>
    </source>
</evidence>
<comment type="caution">
    <text evidence="6">The sequence shown here is derived from an EMBL/GenBank/DDBJ whole genome shotgun (WGS) entry which is preliminary data.</text>
</comment>
<evidence type="ECO:0000256" key="1">
    <source>
        <dbReference type="ARBA" id="ARBA00006914"/>
    </source>
</evidence>
<dbReference type="SUPFAM" id="SSF52540">
    <property type="entry name" value="P-loop containing nucleoside triphosphate hydrolases"/>
    <property type="match status" value="1"/>
</dbReference>
<keyword evidence="3" id="KW-0067">ATP-binding</keyword>
<dbReference type="InterPro" id="IPR027417">
    <property type="entry name" value="P-loop_NTPase"/>
</dbReference>
<evidence type="ECO:0000259" key="5">
    <source>
        <dbReference type="SMART" id="SM00382"/>
    </source>
</evidence>
<keyword evidence="2" id="KW-0547">Nucleotide-binding</keyword>